<dbReference type="OrthoDB" id="9180746at2"/>
<feature type="domain" description="ProQ/FinO" evidence="3">
    <location>
        <begin position="12"/>
        <end position="119"/>
    </location>
</feature>
<organism evidence="5 6">
    <name type="scientific">Candidatus Dactylopiibacterium carminicum</name>
    <dbReference type="NCBI Taxonomy" id="857335"/>
    <lineage>
        <taxon>Bacteria</taxon>
        <taxon>Pseudomonadati</taxon>
        <taxon>Pseudomonadota</taxon>
        <taxon>Betaproteobacteria</taxon>
        <taxon>Rhodocyclales</taxon>
        <taxon>Rhodocyclaceae</taxon>
        <taxon>Candidatus Dactylopiibacterium</taxon>
    </lineage>
</organism>
<dbReference type="GO" id="GO:0003723">
    <property type="term" value="F:RNA binding"/>
    <property type="evidence" value="ECO:0007669"/>
    <property type="project" value="UniProtKB-KW"/>
</dbReference>
<proteinExistence type="predicted"/>
<gene>
    <name evidence="4" type="ORF">BGI27_12850</name>
    <name evidence="5" type="ORF">CGU29_12365</name>
</gene>
<evidence type="ECO:0000313" key="6">
    <source>
        <dbReference type="Proteomes" id="UP000216107"/>
    </source>
</evidence>
<evidence type="ECO:0000313" key="4">
    <source>
        <dbReference type="EMBL" id="KAF7598518.1"/>
    </source>
</evidence>
<name>A0A272EQ61_9RHOO</name>
<dbReference type="InterPro" id="IPR016103">
    <property type="entry name" value="ProQ/FinO"/>
</dbReference>
<dbReference type="Gene3D" id="1.10.1710.10">
    <property type="entry name" value="ProQ/FinO domain"/>
    <property type="match status" value="1"/>
</dbReference>
<dbReference type="SUPFAM" id="SSF48657">
    <property type="entry name" value="FinO-like"/>
    <property type="match status" value="1"/>
</dbReference>
<evidence type="ECO:0000313" key="5">
    <source>
        <dbReference type="EMBL" id="PAS92249.1"/>
    </source>
</evidence>
<dbReference type="RefSeq" id="WP_095525270.1">
    <property type="nucleotide sequence ID" value="NZ_MDUX01000046.1"/>
</dbReference>
<dbReference type="SMART" id="SM00945">
    <property type="entry name" value="ProQ"/>
    <property type="match status" value="1"/>
</dbReference>
<accession>A0A272EQ61</accession>
<evidence type="ECO:0000256" key="1">
    <source>
        <dbReference type="ARBA" id="ARBA00022884"/>
    </source>
</evidence>
<dbReference type="AlphaFoldDB" id="A0A272EQ61"/>
<dbReference type="EMBL" id="NMRN01000043">
    <property type="protein sequence ID" value="PAS92249.1"/>
    <property type="molecule type" value="Genomic_DNA"/>
</dbReference>
<feature type="region of interest" description="Disordered" evidence="2">
    <location>
        <begin position="84"/>
        <end position="148"/>
    </location>
</feature>
<dbReference type="Pfam" id="PF04352">
    <property type="entry name" value="ProQ"/>
    <property type="match status" value="1"/>
</dbReference>
<feature type="compositionally biased region" description="Basic and acidic residues" evidence="2">
    <location>
        <begin position="100"/>
        <end position="137"/>
    </location>
</feature>
<evidence type="ECO:0000313" key="7">
    <source>
        <dbReference type="Proteomes" id="UP000623509"/>
    </source>
</evidence>
<sequence length="148" mass="16683">MTEANTASPQKNTPNPARALLQTLQAEFAVLREHQPLAIGIDKQILAARPDTDRKLLRIALGMHTKSLRYLKTLKQASQRFNLDGSPASEVSSEQQAMAAEEHAKREQKRAEVHKAARLAREKAEKEAVAERRKQEKLGQLLDKFSRH</sequence>
<dbReference type="EMBL" id="MDUX01000046">
    <property type="protein sequence ID" value="KAF7598518.1"/>
    <property type="molecule type" value="Genomic_DNA"/>
</dbReference>
<keyword evidence="7" id="KW-1185">Reference proteome</keyword>
<comment type="caution">
    <text evidence="5">The sequence shown here is derived from an EMBL/GenBank/DDBJ whole genome shotgun (WGS) entry which is preliminary data.</text>
</comment>
<dbReference type="Proteomes" id="UP000623509">
    <property type="component" value="Unassembled WGS sequence"/>
</dbReference>
<evidence type="ECO:0000256" key="2">
    <source>
        <dbReference type="SAM" id="MobiDB-lite"/>
    </source>
</evidence>
<evidence type="ECO:0000259" key="3">
    <source>
        <dbReference type="SMART" id="SM00945"/>
    </source>
</evidence>
<reference evidence="5 6" key="2">
    <citation type="submission" date="2017-07" db="EMBL/GenBank/DDBJ databases">
        <title>Candidatus Dactylopiibacterium carminicum, a nitrogen-fixing symbiont of the cochineal insect Dactylopius coccus and Dactylopius opuntiae (Hemiptera: Coccoidea: Dactylopiidae).</title>
        <authorList>
            <person name="Vera A."/>
        </authorList>
    </citation>
    <scope>NUCLEOTIDE SEQUENCE [LARGE SCALE GENOMIC DNA]</scope>
    <source>
        <strain evidence="5 6">NFDCM</strain>
    </source>
</reference>
<keyword evidence="1" id="KW-0694">RNA-binding</keyword>
<protein>
    <submittedName>
        <fullName evidence="5">Osmoprotectant transporter activator</fullName>
    </submittedName>
</protein>
<dbReference type="InterPro" id="IPR036442">
    <property type="entry name" value="ProQ/FinO_sf"/>
</dbReference>
<reference evidence="4 7" key="1">
    <citation type="submission" date="2016-08" db="EMBL/GenBank/DDBJ databases">
        <title>Candidatus Dactylopiibacterium carminicum genome sequence.</title>
        <authorList>
            <person name="Ramirez-Puebla S.T."/>
            <person name="Ormeno-Orrillo E."/>
            <person name="Vera-Ponce De Leon A."/>
            <person name="Luis L."/>
            <person name="Sanchez-Flores A."/>
            <person name="Monica R."/>
            <person name="Martinez-Romero E."/>
        </authorList>
    </citation>
    <scope>NUCLEOTIDE SEQUENCE [LARGE SCALE GENOMIC DNA]</scope>
    <source>
        <strain evidence="4">END1</strain>
    </source>
</reference>
<dbReference type="Proteomes" id="UP000216107">
    <property type="component" value="Unassembled WGS sequence"/>
</dbReference>